<feature type="chain" id="PRO_5004834026" description="Thioredoxin domain-containing protein" evidence="4">
    <location>
        <begin position="19"/>
        <end position="220"/>
    </location>
</feature>
<name>W3WPE8_PESFW</name>
<protein>
    <recommendedName>
        <fullName evidence="5">Thioredoxin domain-containing protein</fullName>
    </recommendedName>
</protein>
<gene>
    <name evidence="6" type="ORF">PFICI_12704</name>
</gene>
<dbReference type="RefSeq" id="XP_007839476.1">
    <property type="nucleotide sequence ID" value="XM_007841285.1"/>
</dbReference>
<comment type="similarity">
    <text evidence="1">Belongs to the protein disulfide isomerase family.</text>
</comment>
<organism evidence="6 7">
    <name type="scientific">Pestalotiopsis fici (strain W106-1 / CGMCC3.15140)</name>
    <dbReference type="NCBI Taxonomy" id="1229662"/>
    <lineage>
        <taxon>Eukaryota</taxon>
        <taxon>Fungi</taxon>
        <taxon>Dikarya</taxon>
        <taxon>Ascomycota</taxon>
        <taxon>Pezizomycotina</taxon>
        <taxon>Sordariomycetes</taxon>
        <taxon>Xylariomycetidae</taxon>
        <taxon>Amphisphaeriales</taxon>
        <taxon>Sporocadaceae</taxon>
        <taxon>Pestalotiopsis</taxon>
    </lineage>
</organism>
<keyword evidence="2 4" id="KW-0732">Signal</keyword>
<dbReference type="AlphaFoldDB" id="W3WPE8"/>
<dbReference type="InParanoid" id="W3WPE8"/>
<dbReference type="eggNOG" id="KOG0191">
    <property type="taxonomic scope" value="Eukaryota"/>
</dbReference>
<dbReference type="SUPFAM" id="SSF52833">
    <property type="entry name" value="Thioredoxin-like"/>
    <property type="match status" value="1"/>
</dbReference>
<evidence type="ECO:0000313" key="7">
    <source>
        <dbReference type="Proteomes" id="UP000030651"/>
    </source>
</evidence>
<dbReference type="GO" id="GO:0003756">
    <property type="term" value="F:protein disulfide isomerase activity"/>
    <property type="evidence" value="ECO:0007669"/>
    <property type="project" value="TreeGrafter"/>
</dbReference>
<dbReference type="CDD" id="cd02961">
    <property type="entry name" value="PDI_a_family"/>
    <property type="match status" value="1"/>
</dbReference>
<keyword evidence="7" id="KW-1185">Reference proteome</keyword>
<dbReference type="PANTHER" id="PTHR45672">
    <property type="entry name" value="PROTEIN DISULFIDE-ISOMERASE C17H9.14C-RELATED"/>
    <property type="match status" value="1"/>
</dbReference>
<dbReference type="InterPro" id="IPR051063">
    <property type="entry name" value="PDI"/>
</dbReference>
<dbReference type="EMBL" id="KI912118">
    <property type="protein sequence ID" value="ETS75760.1"/>
    <property type="molecule type" value="Genomic_DNA"/>
</dbReference>
<sequence>MRLTFVAALCLSGTSALAATVQSINAEVEKVKHNDWPSATYDTEPITYFDGKQVPALPQITDEAEFSQTKYLVGSESPYCPHCINFKPTYQTLYEYYYTSNVPVNNNTIPPTFEEYYGLKFYTINCIYKNDICRKQGITAYPTTILYKNGEPLASLRGTKQMNQVADMIENALESENPGIRPLHPLLPAPGATSRPVPQNVPQDKVPTDESQKPLNAGGK</sequence>
<dbReference type="GO" id="GO:0006457">
    <property type="term" value="P:protein folding"/>
    <property type="evidence" value="ECO:0007669"/>
    <property type="project" value="TreeGrafter"/>
</dbReference>
<dbReference type="GeneID" id="19277717"/>
<dbReference type="Gene3D" id="3.40.30.10">
    <property type="entry name" value="Glutaredoxin"/>
    <property type="match status" value="1"/>
</dbReference>
<dbReference type="InterPro" id="IPR036249">
    <property type="entry name" value="Thioredoxin-like_sf"/>
</dbReference>
<feature type="region of interest" description="Disordered" evidence="3">
    <location>
        <begin position="176"/>
        <end position="220"/>
    </location>
</feature>
<evidence type="ECO:0000256" key="2">
    <source>
        <dbReference type="ARBA" id="ARBA00022729"/>
    </source>
</evidence>
<dbReference type="Pfam" id="PF00085">
    <property type="entry name" value="Thioredoxin"/>
    <property type="match status" value="1"/>
</dbReference>
<evidence type="ECO:0000256" key="4">
    <source>
        <dbReference type="SAM" id="SignalP"/>
    </source>
</evidence>
<dbReference type="InterPro" id="IPR013766">
    <property type="entry name" value="Thioredoxin_domain"/>
</dbReference>
<feature type="signal peptide" evidence="4">
    <location>
        <begin position="1"/>
        <end position="18"/>
    </location>
</feature>
<feature type="domain" description="Thioredoxin" evidence="5">
    <location>
        <begin position="10"/>
        <end position="174"/>
    </location>
</feature>
<reference evidence="7" key="1">
    <citation type="journal article" date="2015" name="BMC Genomics">
        <title>Genomic and transcriptomic analysis of the endophytic fungus Pestalotiopsis fici reveals its lifestyle and high potential for synthesis of natural products.</title>
        <authorList>
            <person name="Wang X."/>
            <person name="Zhang X."/>
            <person name="Liu L."/>
            <person name="Xiang M."/>
            <person name="Wang W."/>
            <person name="Sun X."/>
            <person name="Che Y."/>
            <person name="Guo L."/>
            <person name="Liu G."/>
            <person name="Guo L."/>
            <person name="Wang C."/>
            <person name="Yin W.B."/>
            <person name="Stadler M."/>
            <person name="Zhang X."/>
            <person name="Liu X."/>
        </authorList>
    </citation>
    <scope>NUCLEOTIDE SEQUENCE [LARGE SCALE GENOMIC DNA]</scope>
    <source>
        <strain evidence="7">W106-1 / CGMCC3.15140</strain>
    </source>
</reference>
<evidence type="ECO:0000256" key="1">
    <source>
        <dbReference type="ARBA" id="ARBA00006347"/>
    </source>
</evidence>
<dbReference type="PANTHER" id="PTHR45672:SF3">
    <property type="entry name" value="THIOREDOXIN DOMAIN-CONTAINING PROTEIN 5"/>
    <property type="match status" value="1"/>
</dbReference>
<evidence type="ECO:0000313" key="6">
    <source>
        <dbReference type="EMBL" id="ETS75760.1"/>
    </source>
</evidence>
<dbReference type="GO" id="GO:0005783">
    <property type="term" value="C:endoplasmic reticulum"/>
    <property type="evidence" value="ECO:0007669"/>
    <property type="project" value="TreeGrafter"/>
</dbReference>
<dbReference type="Proteomes" id="UP000030651">
    <property type="component" value="Unassembled WGS sequence"/>
</dbReference>
<dbReference type="HOGENOM" id="CLU_1251050_0_0_1"/>
<evidence type="ECO:0000256" key="3">
    <source>
        <dbReference type="SAM" id="MobiDB-lite"/>
    </source>
</evidence>
<evidence type="ECO:0000259" key="5">
    <source>
        <dbReference type="PROSITE" id="PS51352"/>
    </source>
</evidence>
<proteinExistence type="inferred from homology"/>
<dbReference type="OrthoDB" id="72053at2759"/>
<dbReference type="KEGG" id="pfy:PFICI_12704"/>
<dbReference type="PROSITE" id="PS51352">
    <property type="entry name" value="THIOREDOXIN_2"/>
    <property type="match status" value="1"/>
</dbReference>
<accession>W3WPE8</accession>
<dbReference type="STRING" id="1229662.W3WPE8"/>